<keyword evidence="6 8" id="KW-0648">Protein biosynthesis</keyword>
<keyword evidence="2 8" id="KW-0963">Cytoplasm</keyword>
<dbReference type="GO" id="GO:0004820">
    <property type="term" value="F:glycine-tRNA ligase activity"/>
    <property type="evidence" value="ECO:0007669"/>
    <property type="project" value="UniProtKB-UniRule"/>
</dbReference>
<feature type="binding site" evidence="8">
    <location>
        <begin position="305"/>
        <end position="309"/>
    </location>
    <ligand>
        <name>substrate</name>
    </ligand>
</feature>
<dbReference type="PROSITE" id="PS50862">
    <property type="entry name" value="AA_TRNA_LIGASE_II"/>
    <property type="match status" value="1"/>
</dbReference>
<dbReference type="Gene3D" id="3.30.930.10">
    <property type="entry name" value="Bira Bifunctional Protein, Domain 2"/>
    <property type="match status" value="1"/>
</dbReference>
<evidence type="ECO:0000256" key="1">
    <source>
        <dbReference type="ARBA" id="ARBA00008226"/>
    </source>
</evidence>
<dbReference type="InterPro" id="IPR006195">
    <property type="entry name" value="aa-tRNA-synth_II"/>
</dbReference>
<dbReference type="EC" id="6.1.1.14" evidence="8"/>
<feature type="domain" description="Aminoacyl-transfer RNA synthetases class-II family profile" evidence="9">
    <location>
        <begin position="8"/>
        <end position="339"/>
    </location>
</feature>
<dbReference type="GO" id="GO:1990742">
    <property type="term" value="C:microvesicle"/>
    <property type="evidence" value="ECO:0007669"/>
    <property type="project" value="UniProtKB-ARBA"/>
</dbReference>
<dbReference type="Pfam" id="PF00587">
    <property type="entry name" value="tRNA-synt_2b"/>
    <property type="match status" value="1"/>
</dbReference>
<proteinExistence type="inferred from homology"/>
<dbReference type="CDD" id="cd00858">
    <property type="entry name" value="GlyRS_anticodon"/>
    <property type="match status" value="1"/>
</dbReference>
<dbReference type="STRING" id="1802301.A2664_04580"/>
<comment type="caution">
    <text evidence="10">The sequence shown here is derived from an EMBL/GenBank/DDBJ whole genome shotgun (WGS) entry which is preliminary data.</text>
</comment>
<dbReference type="InterPro" id="IPR027031">
    <property type="entry name" value="Gly-tRNA_synthase/POLG2"/>
</dbReference>
<dbReference type="HAMAP" id="MF_00253_B">
    <property type="entry name" value="Gly_tRNA_synth_B"/>
    <property type="match status" value="1"/>
</dbReference>
<dbReference type="InterPro" id="IPR022961">
    <property type="entry name" value="Gly_tRNA_ligase_bac"/>
</dbReference>
<evidence type="ECO:0000313" key="11">
    <source>
        <dbReference type="Proteomes" id="UP000178873"/>
    </source>
</evidence>
<evidence type="ECO:0000313" key="10">
    <source>
        <dbReference type="EMBL" id="OHA18754.1"/>
    </source>
</evidence>
<feature type="binding site" evidence="8">
    <location>
        <begin position="191"/>
        <end position="196"/>
    </location>
    <ligand>
        <name>ATP</name>
        <dbReference type="ChEBI" id="CHEBI:30616"/>
    </ligand>
</feature>
<evidence type="ECO:0000256" key="2">
    <source>
        <dbReference type="ARBA" id="ARBA00022490"/>
    </source>
</evidence>
<gene>
    <name evidence="8" type="primary">glyQS</name>
    <name evidence="10" type="ORF">A2664_04580</name>
</gene>
<feature type="binding site" evidence="8">
    <location>
        <begin position="309"/>
        <end position="312"/>
    </location>
    <ligand>
        <name>ATP</name>
        <dbReference type="ChEBI" id="CHEBI:30616"/>
    </ligand>
</feature>
<dbReference type="InterPro" id="IPR045864">
    <property type="entry name" value="aa-tRNA-synth_II/BPL/LPL"/>
</dbReference>
<name>A0A1G2M4Q9_9BACT</name>
<evidence type="ECO:0000256" key="3">
    <source>
        <dbReference type="ARBA" id="ARBA00022598"/>
    </source>
</evidence>
<comment type="similarity">
    <text evidence="1 8">Belongs to the class-II aminoacyl-tRNA synthetase family.</text>
</comment>
<dbReference type="InterPro" id="IPR004154">
    <property type="entry name" value="Anticodon-bd"/>
</dbReference>
<dbReference type="NCBIfam" id="TIGR00389">
    <property type="entry name" value="glyS_dimeric"/>
    <property type="match status" value="1"/>
</dbReference>
<protein>
    <recommendedName>
        <fullName evidence="8">Glycine--tRNA ligase</fullName>
        <ecNumber evidence="8">6.1.1.14</ecNumber>
    </recommendedName>
    <alternativeName>
        <fullName evidence="8">Glycyl-tRNA synthetase</fullName>
        <shortName evidence="8">GlyRS</shortName>
    </alternativeName>
</protein>
<feature type="binding site" evidence="8">
    <location>
        <position position="103"/>
    </location>
    <ligand>
        <name>substrate</name>
    </ligand>
</feature>
<dbReference type="Proteomes" id="UP000178873">
    <property type="component" value="Unassembled WGS sequence"/>
</dbReference>
<dbReference type="SUPFAM" id="SSF55681">
    <property type="entry name" value="Class II aaRS and biotin synthetases"/>
    <property type="match status" value="1"/>
</dbReference>
<dbReference type="AlphaFoldDB" id="A0A1G2M4Q9"/>
<dbReference type="CDD" id="cd00774">
    <property type="entry name" value="GlyRS-like_core"/>
    <property type="match status" value="1"/>
</dbReference>
<dbReference type="NCBIfam" id="NF003211">
    <property type="entry name" value="PRK04173.1"/>
    <property type="match status" value="1"/>
</dbReference>
<dbReference type="GO" id="GO:0070062">
    <property type="term" value="C:extracellular exosome"/>
    <property type="evidence" value="ECO:0007669"/>
    <property type="project" value="UniProtKB-ARBA"/>
</dbReference>
<keyword evidence="7 8" id="KW-0030">Aminoacyl-tRNA synthetase</keyword>
<dbReference type="EMBL" id="MHRF01000001">
    <property type="protein sequence ID" value="OHA18754.1"/>
    <property type="molecule type" value="Genomic_DNA"/>
</dbReference>
<dbReference type="FunFam" id="3.40.50.800:FF:000002">
    <property type="entry name" value="Glycine--tRNA ligase"/>
    <property type="match status" value="1"/>
</dbReference>
<sequence length="440" mass="50581">MAQSKQPDTMEKIISLCKRRGFVYQGSEIYGGLAGTWDYGPYGVALKKNIEGLWWKRFVTDREDMYGMDAAILMNQNVWKASGHVGGFSDPLVECAKCKRRFRADQIIDKKKCTECGGTLGEEKQFNMMFKTQIGATEDETSISYLRPETAQGMFVNFKNVYDSFHPKLPFGLAQIGKAFRNEIAPRDFLFRVRELEQMEIEYFVRPSEWEEKFEEFRKEVWEFTKDVGLPKENIHELEVPDGERAHYSKRTIDFEFDFPFGKKELYGLAYRTDYDLGSHSKASTVPLEYFDEDTKERFTPHCIEPSFGVGRTMLAVLASAYTEDEMGGETRTFLKFAPAVAPVKIAVFPLLKNKPQLVEKAREVYALLKKEFGAVEFDDNGNIGKRYRRQDEIGTPFCVTVDFDTLEKDNTVTVRDRDSGIQTRVAIAELLERLTKLLG</sequence>
<dbReference type="InterPro" id="IPR033731">
    <property type="entry name" value="GlyRS-like_core"/>
</dbReference>
<dbReference type="Gene3D" id="3.40.50.800">
    <property type="entry name" value="Anticodon-binding domain"/>
    <property type="match status" value="1"/>
</dbReference>
<evidence type="ECO:0000256" key="7">
    <source>
        <dbReference type="ARBA" id="ARBA00023146"/>
    </source>
</evidence>
<dbReference type="GO" id="GO:0004081">
    <property type="term" value="F:bis(5'-nucleosyl)-tetraphosphatase (asymmetrical) activity"/>
    <property type="evidence" value="ECO:0007669"/>
    <property type="project" value="UniProtKB-ARBA"/>
</dbReference>
<dbReference type="Pfam" id="PF03129">
    <property type="entry name" value="HGTP_anticodon"/>
    <property type="match status" value="1"/>
</dbReference>
<evidence type="ECO:0000256" key="6">
    <source>
        <dbReference type="ARBA" id="ARBA00022917"/>
    </source>
</evidence>
<feature type="binding site" evidence="8">
    <location>
        <position position="149"/>
    </location>
    <ligand>
        <name>substrate</name>
    </ligand>
</feature>
<dbReference type="PRINTS" id="PR01043">
    <property type="entry name" value="TRNASYNTHGLY"/>
</dbReference>
<dbReference type="InterPro" id="IPR002315">
    <property type="entry name" value="tRNA-synt_gly"/>
</dbReference>
<accession>A0A1G2M4Q9</accession>
<evidence type="ECO:0000256" key="4">
    <source>
        <dbReference type="ARBA" id="ARBA00022741"/>
    </source>
</evidence>
<dbReference type="GO" id="GO:0006426">
    <property type="term" value="P:glycyl-tRNA aminoacylation"/>
    <property type="evidence" value="ECO:0007669"/>
    <property type="project" value="UniProtKB-UniRule"/>
</dbReference>
<dbReference type="SUPFAM" id="SSF52954">
    <property type="entry name" value="Class II aaRS ABD-related"/>
    <property type="match status" value="1"/>
</dbReference>
<dbReference type="PANTHER" id="PTHR10745">
    <property type="entry name" value="GLYCYL-TRNA SYNTHETASE/DNA POLYMERASE SUBUNIT GAMMA-2"/>
    <property type="match status" value="1"/>
</dbReference>
<keyword evidence="3 8" id="KW-0436">Ligase</keyword>
<dbReference type="GO" id="GO:0015966">
    <property type="term" value="P:diadenosine tetraphosphate biosynthetic process"/>
    <property type="evidence" value="ECO:0007669"/>
    <property type="project" value="UniProtKB-ARBA"/>
</dbReference>
<reference evidence="10 11" key="1">
    <citation type="journal article" date="2016" name="Nat. Commun.">
        <title>Thousands of microbial genomes shed light on interconnected biogeochemical processes in an aquifer system.</title>
        <authorList>
            <person name="Anantharaman K."/>
            <person name="Brown C.T."/>
            <person name="Hug L.A."/>
            <person name="Sharon I."/>
            <person name="Castelle C.J."/>
            <person name="Probst A.J."/>
            <person name="Thomas B.C."/>
            <person name="Singh A."/>
            <person name="Wilkins M.J."/>
            <person name="Karaoz U."/>
            <person name="Brodie E.L."/>
            <person name="Williams K.H."/>
            <person name="Hubbard S.S."/>
            <person name="Banfield J.F."/>
        </authorList>
    </citation>
    <scope>NUCLEOTIDE SEQUENCE [LARGE SCALE GENOMIC DNA]</scope>
</reference>
<dbReference type="PANTHER" id="PTHR10745:SF8">
    <property type="entry name" value="DNA POLYMERASE SUBUNIT GAMMA-2, MITOCHONDRIAL"/>
    <property type="match status" value="1"/>
</dbReference>
<comment type="subunit">
    <text evidence="8">Homodimer.</text>
</comment>
<comment type="subcellular location">
    <subcellularLocation>
        <location evidence="8">Cytoplasm</location>
    </subcellularLocation>
</comment>
<comment type="function">
    <text evidence="8">Catalyzes the attachment of glycine to tRNA(Gly).</text>
</comment>
<evidence type="ECO:0000259" key="9">
    <source>
        <dbReference type="PROSITE" id="PS50862"/>
    </source>
</evidence>
<dbReference type="GO" id="GO:0005524">
    <property type="term" value="F:ATP binding"/>
    <property type="evidence" value="ECO:0007669"/>
    <property type="project" value="UniProtKB-UniRule"/>
</dbReference>
<comment type="catalytic activity">
    <reaction evidence="8">
        <text>tRNA(Gly) + glycine + ATP = glycyl-tRNA(Gly) + AMP + diphosphate</text>
        <dbReference type="Rhea" id="RHEA:16013"/>
        <dbReference type="Rhea" id="RHEA-COMP:9664"/>
        <dbReference type="Rhea" id="RHEA-COMP:9683"/>
        <dbReference type="ChEBI" id="CHEBI:30616"/>
        <dbReference type="ChEBI" id="CHEBI:33019"/>
        <dbReference type="ChEBI" id="CHEBI:57305"/>
        <dbReference type="ChEBI" id="CHEBI:78442"/>
        <dbReference type="ChEBI" id="CHEBI:78522"/>
        <dbReference type="ChEBI" id="CHEBI:456215"/>
        <dbReference type="EC" id="6.1.1.14"/>
    </reaction>
</comment>
<feature type="binding site" evidence="8">
    <location>
        <begin position="196"/>
        <end position="200"/>
    </location>
    <ligand>
        <name>substrate</name>
    </ligand>
</feature>
<evidence type="ECO:0000256" key="5">
    <source>
        <dbReference type="ARBA" id="ARBA00022840"/>
    </source>
</evidence>
<evidence type="ECO:0000256" key="8">
    <source>
        <dbReference type="HAMAP-Rule" id="MF_00253"/>
    </source>
</evidence>
<dbReference type="GO" id="GO:0005737">
    <property type="term" value="C:cytoplasm"/>
    <property type="evidence" value="ECO:0007669"/>
    <property type="project" value="UniProtKB-SubCell"/>
</dbReference>
<organism evidence="10 11">
    <name type="scientific">Candidatus Taylorbacteria bacterium RIFCSPHIGHO2_01_FULL_46_22b</name>
    <dbReference type="NCBI Taxonomy" id="1802301"/>
    <lineage>
        <taxon>Bacteria</taxon>
        <taxon>Candidatus Tayloriibacteriota</taxon>
    </lineage>
</organism>
<keyword evidence="4 8" id="KW-0547">Nucleotide-binding</keyword>
<keyword evidence="5 8" id="KW-0067">ATP-binding</keyword>
<feature type="binding site" evidence="8">
    <location>
        <begin position="181"/>
        <end position="183"/>
    </location>
    <ligand>
        <name>ATP</name>
        <dbReference type="ChEBI" id="CHEBI:30616"/>
    </ligand>
</feature>
<dbReference type="InterPro" id="IPR036621">
    <property type="entry name" value="Anticodon-bd_dom_sf"/>
</dbReference>
<dbReference type="InterPro" id="IPR002314">
    <property type="entry name" value="aa-tRNA-synt_IIb"/>
</dbReference>
<feature type="binding site" evidence="8">
    <location>
        <begin position="265"/>
        <end position="266"/>
    </location>
    <ligand>
        <name>ATP</name>
        <dbReference type="ChEBI" id="CHEBI:30616"/>
    </ligand>
</feature>